<gene>
    <name evidence="1" type="ORF">GPA26_18640</name>
</gene>
<protein>
    <recommendedName>
        <fullName evidence="3">PilZ domain-containing protein</fullName>
    </recommendedName>
</protein>
<sequence>MVSQGGREPQEPIIARAEAARATVSGGADYARLSELLGEIRGLQRELATFSRAGTPDPAGGRRALGCIDDSVIACIGRVRETLATLEDARDCRPLLHAVRDLAGGLLDQLQHSLAECDGDCEGAGQSDVAAALRLRLVRAGAERVIWERCSGGPPHPHVWRWLGVAFLHAVRERDPAIESPTLAETGAEASVEFHYVKALAACTASLDVLAPRLLSSVGRLLNQAVPVASFEPAAFKGATHWVAPQEGSGPCRLVGQVEAMAGAWFLSPGFAPEMFREARTRAIGDEQPSAFSSDGRTASLHLQALDHLLRHWSAALPVRRHRRHLIEGVLAAVAGIDELRKVFGGEHGVRREEWRLRDLSRGGVGAIAANGSVSIGQLVGIHPVDGQGWQLALVRRSWARDDDSAHLGLEILSRKPMLAHVDDGRRPADVLLCDPLRRGEAVRVIAPPREFGAPDLPLFVTGNGGVQKLKPLDACYTGEGFELRVYQVL</sequence>
<comment type="caution">
    <text evidence="1">The sequence shown here is derived from an EMBL/GenBank/DDBJ whole genome shotgun (WGS) entry which is preliminary data.</text>
</comment>
<evidence type="ECO:0008006" key="3">
    <source>
        <dbReference type="Google" id="ProtNLM"/>
    </source>
</evidence>
<dbReference type="EMBL" id="WTVR01000043">
    <property type="protein sequence ID" value="NMF90493.1"/>
    <property type="molecule type" value="Genomic_DNA"/>
</dbReference>
<accession>A0ABX1MV72</accession>
<reference evidence="1 2" key="1">
    <citation type="submission" date="2019-12" db="EMBL/GenBank/DDBJ databases">
        <title>Comparative genomics gives insights into the taxonomy of the Azoarcus-Aromatoleum group and reveals separate origins of nif in the plant-associated Azoarcus and non-plant-associated Aromatoleum sub-groups.</title>
        <authorList>
            <person name="Lafos M."/>
            <person name="Maluk M."/>
            <person name="Batista M."/>
            <person name="Junghare M."/>
            <person name="Carmona M."/>
            <person name="Faoro H."/>
            <person name="Cruz L.M."/>
            <person name="Battistoni F."/>
            <person name="De Souza E."/>
            <person name="Pedrosa F."/>
            <person name="Chen W.-M."/>
            <person name="Poole P.S."/>
            <person name="Dixon R.A."/>
            <person name="James E.K."/>
        </authorList>
    </citation>
    <scope>NUCLEOTIDE SEQUENCE [LARGE SCALE GENOMIC DNA]</scope>
    <source>
        <strain evidence="1 2">ToN1</strain>
    </source>
</reference>
<proteinExistence type="predicted"/>
<dbReference type="RefSeq" id="WP_169207829.1">
    <property type="nucleotide sequence ID" value="NZ_CP059560.1"/>
</dbReference>
<evidence type="ECO:0000313" key="1">
    <source>
        <dbReference type="EMBL" id="NMF90493.1"/>
    </source>
</evidence>
<name>A0ABX1MV72_9RHOO</name>
<keyword evidence="2" id="KW-1185">Reference proteome</keyword>
<evidence type="ECO:0000313" key="2">
    <source>
        <dbReference type="Proteomes" id="UP000652074"/>
    </source>
</evidence>
<organism evidence="1 2">
    <name type="scientific">Aromatoleum petrolei</name>
    <dbReference type="NCBI Taxonomy" id="76116"/>
    <lineage>
        <taxon>Bacteria</taxon>
        <taxon>Pseudomonadati</taxon>
        <taxon>Pseudomonadota</taxon>
        <taxon>Betaproteobacteria</taxon>
        <taxon>Rhodocyclales</taxon>
        <taxon>Rhodocyclaceae</taxon>
        <taxon>Aromatoleum</taxon>
    </lineage>
</organism>
<dbReference type="Proteomes" id="UP000652074">
    <property type="component" value="Unassembled WGS sequence"/>
</dbReference>